<evidence type="ECO:0000256" key="6">
    <source>
        <dbReference type="ARBA" id="ARBA00023136"/>
    </source>
</evidence>
<keyword evidence="6 8" id="KW-0472">Membrane</keyword>
<keyword evidence="4" id="KW-0732">Signal</keyword>
<comment type="subcellular location">
    <subcellularLocation>
        <location evidence="1">Membrane</location>
        <topology evidence="1">Multi-pass membrane protein</topology>
    </subcellularLocation>
</comment>
<dbReference type="RefSeq" id="XP_028464796.1">
    <property type="nucleotide sequence ID" value="XM_028608287.1"/>
</dbReference>
<feature type="transmembrane region" description="Helical" evidence="8">
    <location>
        <begin position="430"/>
        <end position="455"/>
    </location>
</feature>
<keyword evidence="5 8" id="KW-1133">Transmembrane helix</keyword>
<evidence type="ECO:0000256" key="7">
    <source>
        <dbReference type="SAM" id="MobiDB-lite"/>
    </source>
</evidence>
<evidence type="ECO:0000259" key="9">
    <source>
        <dbReference type="SMART" id="SM01320"/>
    </source>
</evidence>
<evidence type="ECO:0000313" key="11">
    <source>
        <dbReference type="Proteomes" id="UP000272025"/>
    </source>
</evidence>
<organism evidence="10 11">
    <name type="scientific">Sodiomyces alkalinus (strain CBS 110278 / VKM F-3762 / F11)</name>
    <name type="common">Alkaliphilic filamentous fungus</name>
    <dbReference type="NCBI Taxonomy" id="1314773"/>
    <lineage>
        <taxon>Eukaryota</taxon>
        <taxon>Fungi</taxon>
        <taxon>Dikarya</taxon>
        <taxon>Ascomycota</taxon>
        <taxon>Pezizomycotina</taxon>
        <taxon>Sordariomycetes</taxon>
        <taxon>Hypocreomycetidae</taxon>
        <taxon>Glomerellales</taxon>
        <taxon>Plectosphaerellaceae</taxon>
        <taxon>Sodiomyces</taxon>
    </lineage>
</organism>
<dbReference type="GO" id="GO:0016020">
    <property type="term" value="C:membrane"/>
    <property type="evidence" value="ECO:0007669"/>
    <property type="project" value="UniProtKB-SubCell"/>
</dbReference>
<feature type="domain" description="ML-like" evidence="9">
    <location>
        <begin position="33"/>
        <end position="216"/>
    </location>
</feature>
<evidence type="ECO:0000256" key="1">
    <source>
        <dbReference type="ARBA" id="ARBA00004141"/>
    </source>
</evidence>
<keyword evidence="11" id="KW-1185">Reference proteome</keyword>
<feature type="transmembrane region" description="Helical" evidence="8">
    <location>
        <begin position="542"/>
        <end position="561"/>
    </location>
</feature>
<dbReference type="PROSITE" id="PS51257">
    <property type="entry name" value="PROKAR_LIPOPROTEIN"/>
    <property type="match status" value="1"/>
</dbReference>
<feature type="region of interest" description="Disordered" evidence="7">
    <location>
        <begin position="740"/>
        <end position="802"/>
    </location>
</feature>
<dbReference type="GO" id="GO:0055085">
    <property type="term" value="P:transmembrane transport"/>
    <property type="evidence" value="ECO:0007669"/>
    <property type="project" value="TreeGrafter"/>
</dbReference>
<comment type="similarity">
    <text evidence="2">Belongs to the transient receptor potential (TRP) ion channel family.</text>
</comment>
<dbReference type="GeneID" id="39576765"/>
<evidence type="ECO:0000256" key="3">
    <source>
        <dbReference type="ARBA" id="ARBA00022692"/>
    </source>
</evidence>
<dbReference type="Proteomes" id="UP000272025">
    <property type="component" value="Unassembled WGS sequence"/>
</dbReference>
<dbReference type="OrthoDB" id="5312224at2759"/>
<evidence type="ECO:0000256" key="8">
    <source>
        <dbReference type="SAM" id="Phobius"/>
    </source>
</evidence>
<evidence type="ECO:0000256" key="4">
    <source>
        <dbReference type="ARBA" id="ARBA00022729"/>
    </source>
</evidence>
<dbReference type="InterPro" id="IPR032800">
    <property type="entry name" value="TRP_N"/>
</dbReference>
<proteinExistence type="inferred from homology"/>
<dbReference type="PANTHER" id="PTHR31145">
    <property type="entry name" value="INTEGRAL MEMBRANE PROTEIN (AFU_ORTHOLOGUE AFUA_7G01610)"/>
    <property type="match status" value="1"/>
</dbReference>
<accession>A0A3N2PR94</accession>
<dbReference type="EMBL" id="ML119058">
    <property type="protein sequence ID" value="ROT36990.1"/>
    <property type="molecule type" value="Genomic_DNA"/>
</dbReference>
<dbReference type="InterPro" id="IPR010308">
    <property type="entry name" value="TRP_C"/>
</dbReference>
<feature type="transmembrane region" description="Helical" evidence="8">
    <location>
        <begin position="12"/>
        <end position="30"/>
    </location>
</feature>
<name>A0A3N2PR94_SODAK</name>
<dbReference type="SMART" id="SM01320">
    <property type="entry name" value="TRP_N"/>
    <property type="match status" value="1"/>
</dbReference>
<evidence type="ECO:0000313" key="10">
    <source>
        <dbReference type="EMBL" id="ROT36990.1"/>
    </source>
</evidence>
<dbReference type="AlphaFoldDB" id="A0A3N2PR94"/>
<feature type="region of interest" description="Disordered" evidence="7">
    <location>
        <begin position="1059"/>
        <end position="1080"/>
    </location>
</feature>
<dbReference type="Pfam" id="PF14558">
    <property type="entry name" value="TRP_N"/>
    <property type="match status" value="1"/>
</dbReference>
<dbReference type="Pfam" id="PF06011">
    <property type="entry name" value="TRP"/>
    <property type="match status" value="1"/>
</dbReference>
<sequence>MTSNRPHLFSRLSSPAFAAWLILVIACFYYQPAAAVRIPFDNCLPDSYRLNEPLPLQWEPLYADAHFDTETGNHNLQVIFWGNVSGSHFDVTLPPPGDPHWNDPEEHDGKIVRIPQVQDPSVTTLVTNVNVLTYRDYRDHADFCRNKLVNASCPVAPVFDPNVPFHELPSFNMSHDFLSSYAFTSFSVTFLVIFGDSRATNIGCASSTVTPDLGDLAGLVRWLPLVILGLVGFATVFAGIYSPWGTTDIFRWTSNFGRDEDLLRLVTPGFGDCLQYIQFVALTGALTLHYPGFYQPIVSQVGWSALMFNESIVSHTPGWQAVQDGIYVTDGIYGLQRYAQLVGMADVGDIWAGMMVWLLVIIGAVLVLTQLGFLLRWLYRQISSTAEEDLRAKNMPFSVGNIVRIVFNYLLLPIVALSTFQFVVAGDSPAFAVGLAAVTLAIFIGFAGWLLYLIIRTRPRAVIFDDLPTVLLYGPLYNTYSDEAAAFALVPLLLTFVRGIAIGAVQPVGIAQIVLLAICEIIHVLALHAIRPFHSPTSMNAYHTLFCAVRFITVMLMVAFIPDLGVTEGTKGWVGYTILVIHAGVLVLGFFLNALQRIVEVAARLLGAGGEDGLARGGLARIFGMRQLQRRMSRRNGPSRQSQLSSTAMLGADDASKSGYAMPGGRVRSESAGSGFLLKHHQRNSSALDSIDAGSAMPRGLDSGSMFTPTTPAQASTFSFLPSPGGATRPQPAVITMETADPYYRPPRRRGDTLTGSLMSDRRPVSTSDSRRYSQPGPVRADSPDAEGPQIERGSTPAPIPIHLVPRADYSTREVDFYYGVRGPALNSEGPGRKLGTGPADPTGPMASAAGWFRNMFIGKSKEKGKGFEVVRSARMPPAMRTAGGGFGHETPPEGIHVAMGVLRNGPIDSDDEEPRRKASEPQAEDLLTGDGNQRGLGSRNDEASKASRLPPTLPTLDCGEGFKLRSENSSGGDGDAARAEGQARNRLGLDPPDIPRKSSKRHSGADFDTPETAATMSGQIHRLPFDRSHSQKRLSSKSSMEILDDFSQVDLGGRLSEERPTSFGYVPHHSISRVDPGQNGQIDLLGAMAEVVDERGLSTRTSRETRTS</sequence>
<feature type="compositionally biased region" description="Basic and acidic residues" evidence="7">
    <location>
        <begin position="760"/>
        <end position="772"/>
    </location>
</feature>
<feature type="transmembrane region" description="Helical" evidence="8">
    <location>
        <begin position="350"/>
        <end position="378"/>
    </location>
</feature>
<feature type="region of interest" description="Disordered" evidence="7">
    <location>
        <begin position="904"/>
        <end position="1043"/>
    </location>
</feature>
<dbReference type="PANTHER" id="PTHR31145:SF6">
    <property type="entry name" value="INTEGRAL MEMBRANE PROTEIN (AFU_ORTHOLOGUE AFUA_7G01610)"/>
    <property type="match status" value="1"/>
</dbReference>
<feature type="transmembrane region" description="Helical" evidence="8">
    <location>
        <begin position="573"/>
        <end position="595"/>
    </location>
</feature>
<feature type="transmembrane region" description="Helical" evidence="8">
    <location>
        <begin position="510"/>
        <end position="530"/>
    </location>
</feature>
<evidence type="ECO:0000256" key="5">
    <source>
        <dbReference type="ARBA" id="ARBA00022989"/>
    </source>
</evidence>
<dbReference type="InterPro" id="IPR040241">
    <property type="entry name" value="TRP_Flc/Pkd2-like"/>
</dbReference>
<keyword evidence="3 8" id="KW-0812">Transmembrane</keyword>
<evidence type="ECO:0000256" key="2">
    <source>
        <dbReference type="ARBA" id="ARBA00010642"/>
    </source>
</evidence>
<feature type="transmembrane region" description="Helical" evidence="8">
    <location>
        <begin position="222"/>
        <end position="244"/>
    </location>
</feature>
<gene>
    <name evidence="10" type="ORF">SODALDRAFT_281479</name>
</gene>
<feature type="region of interest" description="Disordered" evidence="7">
    <location>
        <begin position="630"/>
        <end position="649"/>
    </location>
</feature>
<feature type="transmembrane region" description="Helical" evidence="8">
    <location>
        <begin position="399"/>
        <end position="424"/>
    </location>
</feature>
<reference evidence="10 11" key="1">
    <citation type="journal article" date="2018" name="Mol. Ecol.">
        <title>The obligate alkalophilic soda-lake fungus Sodiomyces alkalinus has shifted to a protein diet.</title>
        <authorList>
            <person name="Grum-Grzhimaylo A.A."/>
            <person name="Falkoski D.L."/>
            <person name="van den Heuvel J."/>
            <person name="Valero-Jimenez C.A."/>
            <person name="Min B."/>
            <person name="Choi I.G."/>
            <person name="Lipzen A."/>
            <person name="Daum C.G."/>
            <person name="Aanen D.K."/>
            <person name="Tsang A."/>
            <person name="Henrissat B."/>
            <person name="Bilanenko E.N."/>
            <person name="de Vries R.P."/>
            <person name="van Kan J.A.L."/>
            <person name="Grigoriev I.V."/>
            <person name="Debets A.J.M."/>
        </authorList>
    </citation>
    <scope>NUCLEOTIDE SEQUENCE [LARGE SCALE GENOMIC DNA]</scope>
    <source>
        <strain evidence="10 11">F11</strain>
    </source>
</reference>
<feature type="compositionally biased region" description="Polar residues" evidence="7">
    <location>
        <begin position="636"/>
        <end position="648"/>
    </location>
</feature>
<dbReference type="STRING" id="1314773.A0A3N2PR94"/>
<protein>
    <submittedName>
        <fullName evidence="10">Integral membrane protein</fullName>
    </submittedName>
</protein>